<proteinExistence type="predicted"/>
<protein>
    <submittedName>
        <fullName evidence="1">Uncharacterized protein</fullName>
    </submittedName>
</protein>
<reference evidence="2" key="1">
    <citation type="submission" date="2018-09" db="EMBL/GenBank/DDBJ databases">
        <authorList>
            <person name="Livingstone P.G."/>
            <person name="Whitworth D.E."/>
        </authorList>
    </citation>
    <scope>NUCLEOTIDE SEQUENCE [LARGE SCALE GENOMIC DNA]</scope>
    <source>
        <strain evidence="2">CA051B</strain>
    </source>
</reference>
<comment type="caution">
    <text evidence="1">The sequence shown here is derived from an EMBL/GenBank/DDBJ whole genome shotgun (WGS) entry which is preliminary data.</text>
</comment>
<organism evidence="1 2">
    <name type="scientific">Corallococcus llansteffanensis</name>
    <dbReference type="NCBI Taxonomy" id="2316731"/>
    <lineage>
        <taxon>Bacteria</taxon>
        <taxon>Pseudomonadati</taxon>
        <taxon>Myxococcota</taxon>
        <taxon>Myxococcia</taxon>
        <taxon>Myxococcales</taxon>
        <taxon>Cystobacterineae</taxon>
        <taxon>Myxococcaceae</taxon>
        <taxon>Corallococcus</taxon>
    </lineage>
</organism>
<dbReference type="AlphaFoldDB" id="A0A3A8P9V9"/>
<name>A0A3A8P9V9_9BACT</name>
<sequence>MPAWTTDSALTAASPAPAGVVSGVGVVACVLGVPEAPASKLSVWNRWTMGWTAGGCVACCVCEACCVWVACCVAGVGRNAGRWVMAERV</sequence>
<accession>A0A3A8P9V9</accession>
<keyword evidence="2" id="KW-1185">Reference proteome</keyword>
<evidence type="ECO:0000313" key="2">
    <source>
        <dbReference type="Proteomes" id="UP000272888"/>
    </source>
</evidence>
<dbReference type="Proteomes" id="UP000272888">
    <property type="component" value="Unassembled WGS sequence"/>
</dbReference>
<dbReference type="EMBL" id="RAWB01000498">
    <property type="protein sequence ID" value="RKH48524.1"/>
    <property type="molecule type" value="Genomic_DNA"/>
</dbReference>
<feature type="non-terminal residue" evidence="1">
    <location>
        <position position="89"/>
    </location>
</feature>
<evidence type="ECO:0000313" key="1">
    <source>
        <dbReference type="EMBL" id="RKH48524.1"/>
    </source>
</evidence>
<gene>
    <name evidence="1" type="ORF">D7V93_33145</name>
</gene>